<dbReference type="Proteomes" id="UP000235672">
    <property type="component" value="Unassembled WGS sequence"/>
</dbReference>
<proteinExistence type="predicted"/>
<accession>A0A2J6QLX2</accession>
<dbReference type="AlphaFoldDB" id="A0A2J6QLX2"/>
<protein>
    <submittedName>
        <fullName evidence="1">Uncharacterized protein</fullName>
    </submittedName>
</protein>
<gene>
    <name evidence="1" type="ORF">NA56DRAFT_229424</name>
</gene>
<keyword evidence="2" id="KW-1185">Reference proteome</keyword>
<evidence type="ECO:0000313" key="2">
    <source>
        <dbReference type="Proteomes" id="UP000235672"/>
    </source>
</evidence>
<name>A0A2J6QLX2_9HELO</name>
<reference evidence="1 2" key="1">
    <citation type="submission" date="2016-05" db="EMBL/GenBank/DDBJ databases">
        <title>A degradative enzymes factory behind the ericoid mycorrhizal symbiosis.</title>
        <authorList>
            <consortium name="DOE Joint Genome Institute"/>
            <person name="Martino E."/>
            <person name="Morin E."/>
            <person name="Grelet G."/>
            <person name="Kuo A."/>
            <person name="Kohler A."/>
            <person name="Daghino S."/>
            <person name="Barry K."/>
            <person name="Choi C."/>
            <person name="Cichocki N."/>
            <person name="Clum A."/>
            <person name="Copeland A."/>
            <person name="Hainaut M."/>
            <person name="Haridas S."/>
            <person name="Labutti K."/>
            <person name="Lindquist E."/>
            <person name="Lipzen A."/>
            <person name="Khouja H.-R."/>
            <person name="Murat C."/>
            <person name="Ohm R."/>
            <person name="Olson A."/>
            <person name="Spatafora J."/>
            <person name="Veneault-Fourrey C."/>
            <person name="Henrissat B."/>
            <person name="Grigoriev I."/>
            <person name="Martin F."/>
            <person name="Perotto S."/>
        </authorList>
    </citation>
    <scope>NUCLEOTIDE SEQUENCE [LARGE SCALE GENOMIC DNA]</scope>
    <source>
        <strain evidence="1 2">UAMH 7357</strain>
    </source>
</reference>
<sequence length="68" mass="7438">MQSSTTLICNPELGSAQGLMSRASTQHIISHSVSRPDPFSYRTGKTFAWDTSSDSNPNTWAVTCRTCN</sequence>
<organism evidence="1 2">
    <name type="scientific">Hyaloscypha hepaticicola</name>
    <dbReference type="NCBI Taxonomy" id="2082293"/>
    <lineage>
        <taxon>Eukaryota</taxon>
        <taxon>Fungi</taxon>
        <taxon>Dikarya</taxon>
        <taxon>Ascomycota</taxon>
        <taxon>Pezizomycotina</taxon>
        <taxon>Leotiomycetes</taxon>
        <taxon>Helotiales</taxon>
        <taxon>Hyaloscyphaceae</taxon>
        <taxon>Hyaloscypha</taxon>
    </lineage>
</organism>
<dbReference type="EMBL" id="KZ613466">
    <property type="protein sequence ID" value="PMD27241.1"/>
    <property type="molecule type" value="Genomic_DNA"/>
</dbReference>
<evidence type="ECO:0000313" key="1">
    <source>
        <dbReference type="EMBL" id="PMD27241.1"/>
    </source>
</evidence>